<dbReference type="InterPro" id="IPR027417">
    <property type="entry name" value="P-loop_NTPase"/>
</dbReference>
<dbReference type="Pfam" id="PF05729">
    <property type="entry name" value="NACHT"/>
    <property type="match status" value="1"/>
</dbReference>
<dbReference type="PANTHER" id="PTHR45690">
    <property type="entry name" value="NACHT, LRR AND PYD DOMAINS-CONTAINING PROTEIN 12"/>
    <property type="match status" value="1"/>
</dbReference>
<evidence type="ECO:0000256" key="4">
    <source>
        <dbReference type="ARBA" id="ARBA00022737"/>
    </source>
</evidence>
<dbReference type="GO" id="GO:0005829">
    <property type="term" value="C:cytosol"/>
    <property type="evidence" value="ECO:0007669"/>
    <property type="project" value="UniProtKB-SubCell"/>
</dbReference>
<evidence type="ECO:0000256" key="2">
    <source>
        <dbReference type="ARBA" id="ARBA00008665"/>
    </source>
</evidence>
<evidence type="ECO:0000313" key="9">
    <source>
        <dbReference type="Proteomes" id="UP000261340"/>
    </source>
</evidence>
<dbReference type="InterPro" id="IPR032675">
    <property type="entry name" value="LRR_dom_sf"/>
</dbReference>
<evidence type="ECO:0000313" key="8">
    <source>
        <dbReference type="Ensembl" id="ENSACIP00000026864.1"/>
    </source>
</evidence>
<keyword evidence="4" id="KW-0677">Repeat</keyword>
<comment type="similarity">
    <text evidence="2">Belongs to the NLRP family.</text>
</comment>
<dbReference type="STRING" id="61819.ENSACIP00000026864"/>
<evidence type="ECO:0000256" key="6">
    <source>
        <dbReference type="ARBA" id="ARBA00022840"/>
    </source>
</evidence>
<dbReference type="OMA" id="HGMQEMN"/>
<dbReference type="InterPro" id="IPR050637">
    <property type="entry name" value="NLRP_innate_immun_reg"/>
</dbReference>
<dbReference type="Pfam" id="PF13516">
    <property type="entry name" value="LRR_6"/>
    <property type="match status" value="2"/>
</dbReference>
<dbReference type="PROSITE" id="PS50837">
    <property type="entry name" value="NACHT"/>
    <property type="match status" value="1"/>
</dbReference>
<evidence type="ECO:0000259" key="7">
    <source>
        <dbReference type="PROSITE" id="PS50837"/>
    </source>
</evidence>
<dbReference type="Proteomes" id="UP000261340">
    <property type="component" value="Unplaced"/>
</dbReference>
<evidence type="ECO:0000256" key="1">
    <source>
        <dbReference type="ARBA" id="ARBA00004496"/>
    </source>
</evidence>
<keyword evidence="9" id="KW-1185">Reference proteome</keyword>
<evidence type="ECO:0000256" key="3">
    <source>
        <dbReference type="ARBA" id="ARBA00022490"/>
    </source>
</evidence>
<reference evidence="8" key="2">
    <citation type="submission" date="2025-09" db="UniProtKB">
        <authorList>
            <consortium name="Ensembl"/>
        </authorList>
    </citation>
    <scope>IDENTIFICATION</scope>
</reference>
<comment type="subcellular location">
    <subcellularLocation>
        <location evidence="1">Cytoplasm</location>
    </subcellularLocation>
</comment>
<accession>A0A3Q0SPL3</accession>
<dbReference type="AlphaFoldDB" id="A0A3Q0SPL3"/>
<proteinExistence type="inferred from homology"/>
<dbReference type="PANTHER" id="PTHR45690:SF19">
    <property type="entry name" value="NACHT, LRR AND PYD DOMAINS-CONTAINING PROTEIN 3"/>
    <property type="match status" value="1"/>
</dbReference>
<organism evidence="8 9">
    <name type="scientific">Amphilophus citrinellus</name>
    <name type="common">Midas cichlid</name>
    <name type="synonym">Cichlasoma citrinellum</name>
    <dbReference type="NCBI Taxonomy" id="61819"/>
    <lineage>
        <taxon>Eukaryota</taxon>
        <taxon>Metazoa</taxon>
        <taxon>Chordata</taxon>
        <taxon>Craniata</taxon>
        <taxon>Vertebrata</taxon>
        <taxon>Euteleostomi</taxon>
        <taxon>Actinopterygii</taxon>
        <taxon>Neopterygii</taxon>
        <taxon>Teleostei</taxon>
        <taxon>Neoteleostei</taxon>
        <taxon>Acanthomorphata</taxon>
        <taxon>Ovalentaria</taxon>
        <taxon>Cichlomorphae</taxon>
        <taxon>Cichliformes</taxon>
        <taxon>Cichlidae</taxon>
        <taxon>New World cichlids</taxon>
        <taxon>Cichlasomatinae</taxon>
        <taxon>Heroini</taxon>
        <taxon>Amphilophus</taxon>
    </lineage>
</organism>
<sequence>MYASSAINTMDKDAVLIHILKLKGVSTLLGGDLPVRVINENKYISPLAAEGEVIEENLPTVDQAIRTALTGENKIVTVIGPEGSGKTTALEKLVVDWAKGEHLQNFEYVFHFRFQDLNAHEDVLSIATLIQRCHHYFPPKAMPLVVQKPEDVLFVFDGLNDYKHSLDPAVYTLCSDPDQAVSVPCLLASLLHGSLLNEATFVVATRPTAYLKFLSGSQVKVLGFLKSQRNSYVNSFFTDAPAANKALMHMERTLGFYDFCTSPRFCWTVCSVYKPLTDSGGKLPETLSQLFVDILVHLIQMLSLSQADSRELVLALGRMASHCSTGQHLSCTKAQMYSFGFQPFLTSADTFLRREGELESDTCVFSFHSQLMQEFMLALSFFLDKSIYTGAEKMLEKHKDSTKFLDLFLSGLSEPTQRRPLENLLGEFNCDQIKDFKQWFKSSSEEALQGYNTDSHYRCFHLLHQAQSESLVKEIIIPSARIGISYGNLSLQDCVAWNYVVACLGGTDWLNLYRTSNLTEEMAEILAPAMSLSHKIVLTASFLSTGAVSHLASALNRGLTRELDLSHSHLGDEKFKILCAGLRDCKLQKLHLVTCNLTEASCEDLVSALTSDTSQLCLLEMAFNEIGDQGFEKLCGALHSPHCKLEKLQLDTCELTEASMEVFSAALCSGQSQLKEVDMKRNIMDDSGVEALCKALQHPLCKLQSLNLSMCELTGACCSHLSGALMSEYCSLSELDLSVNELGQEGALLLCQALRRPGCILEKLGLTRCELTLPVFEELGSVLKSGTCQLKSLSVGLNKVGDQGVKHLWDAIAHPSCLPLHLNLVEMTRLTDACLEDLCTAVRASKTLKRLELRNNSLTDASVPALVQVMQDSHRMQEMNLKYNDFSEDVFDMLDKCKKITY</sequence>
<reference evidence="8" key="1">
    <citation type="submission" date="2025-08" db="UniProtKB">
        <authorList>
            <consortium name="Ensembl"/>
        </authorList>
    </citation>
    <scope>IDENTIFICATION</scope>
</reference>
<dbReference type="InterPro" id="IPR001611">
    <property type="entry name" value="Leu-rich_rpt"/>
</dbReference>
<dbReference type="InterPro" id="IPR007111">
    <property type="entry name" value="NACHT_NTPase"/>
</dbReference>
<dbReference type="GO" id="GO:0005524">
    <property type="term" value="F:ATP binding"/>
    <property type="evidence" value="ECO:0007669"/>
    <property type="project" value="UniProtKB-KW"/>
</dbReference>
<dbReference type="Gene3D" id="3.80.10.10">
    <property type="entry name" value="Ribonuclease Inhibitor"/>
    <property type="match status" value="1"/>
</dbReference>
<protein>
    <submittedName>
        <fullName evidence="8">Si:ch73-233m11.2</fullName>
    </submittedName>
</protein>
<keyword evidence="6" id="KW-0067">ATP-binding</keyword>
<dbReference type="Ensembl" id="ENSACIT00000027571.1">
    <property type="protein sequence ID" value="ENSACIP00000026864.1"/>
    <property type="gene ID" value="ENSACIG00000020769.1"/>
</dbReference>
<dbReference type="GeneTree" id="ENSGT01150000287004"/>
<dbReference type="SUPFAM" id="SSF52047">
    <property type="entry name" value="RNI-like"/>
    <property type="match status" value="2"/>
</dbReference>
<name>A0A3Q0SPL3_AMPCI</name>
<evidence type="ECO:0000256" key="5">
    <source>
        <dbReference type="ARBA" id="ARBA00022741"/>
    </source>
</evidence>
<dbReference type="SUPFAM" id="SSF52540">
    <property type="entry name" value="P-loop containing nucleoside triphosphate hydrolases"/>
    <property type="match status" value="1"/>
</dbReference>
<keyword evidence="3" id="KW-0963">Cytoplasm</keyword>
<dbReference type="SMART" id="SM00368">
    <property type="entry name" value="LRR_RI"/>
    <property type="match status" value="10"/>
</dbReference>
<keyword evidence="5" id="KW-0547">Nucleotide-binding</keyword>
<feature type="domain" description="NACHT" evidence="7">
    <location>
        <begin position="74"/>
        <end position="209"/>
    </location>
</feature>
<dbReference type="Gene3D" id="3.40.50.300">
    <property type="entry name" value="P-loop containing nucleotide triphosphate hydrolases"/>
    <property type="match status" value="1"/>
</dbReference>